<evidence type="ECO:0000259" key="4">
    <source>
        <dbReference type="PROSITE" id="PS50885"/>
    </source>
</evidence>
<dbReference type="InterPro" id="IPR050697">
    <property type="entry name" value="Adenylyl/Guanylyl_Cyclase_3/4"/>
</dbReference>
<evidence type="ECO:0000313" key="5">
    <source>
        <dbReference type="EMBL" id="AKU94525.1"/>
    </source>
</evidence>
<dbReference type="Pfam" id="PF00672">
    <property type="entry name" value="HAMP"/>
    <property type="match status" value="1"/>
</dbReference>
<dbReference type="InterPro" id="IPR001054">
    <property type="entry name" value="A/G_cyclase"/>
</dbReference>
<dbReference type="KEGG" id="llu:AKJ09_01189"/>
<dbReference type="SMART" id="SM00304">
    <property type="entry name" value="HAMP"/>
    <property type="match status" value="1"/>
</dbReference>
<feature type="transmembrane region" description="Helical" evidence="2">
    <location>
        <begin position="293"/>
        <end position="312"/>
    </location>
</feature>
<evidence type="ECO:0000313" key="6">
    <source>
        <dbReference type="Proteomes" id="UP000064967"/>
    </source>
</evidence>
<dbReference type="GO" id="GO:0035556">
    <property type="term" value="P:intracellular signal transduction"/>
    <property type="evidence" value="ECO:0007669"/>
    <property type="project" value="InterPro"/>
</dbReference>
<dbReference type="EMBL" id="CP012333">
    <property type="protein sequence ID" value="AKU94525.1"/>
    <property type="molecule type" value="Genomic_DNA"/>
</dbReference>
<protein>
    <submittedName>
        <fullName evidence="5">Adenylate cyclase</fullName>
    </submittedName>
</protein>
<dbReference type="Gene3D" id="3.30.70.1230">
    <property type="entry name" value="Nucleotide cyclase"/>
    <property type="match status" value="1"/>
</dbReference>
<dbReference type="PANTHER" id="PTHR43081:SF1">
    <property type="entry name" value="ADENYLATE CYCLASE, TERMINAL-DIFFERENTIATION SPECIFIC"/>
    <property type="match status" value="1"/>
</dbReference>
<evidence type="ECO:0000256" key="2">
    <source>
        <dbReference type="SAM" id="Phobius"/>
    </source>
</evidence>
<keyword evidence="2" id="KW-0812">Transmembrane</keyword>
<dbReference type="InterPro" id="IPR029787">
    <property type="entry name" value="Nucleotide_cyclase"/>
</dbReference>
<dbReference type="Gene3D" id="6.10.340.10">
    <property type="match status" value="1"/>
</dbReference>
<dbReference type="PATRIC" id="fig|1391654.3.peg.1205"/>
<proteinExistence type="predicted"/>
<dbReference type="GO" id="GO:0016020">
    <property type="term" value="C:membrane"/>
    <property type="evidence" value="ECO:0007669"/>
    <property type="project" value="InterPro"/>
</dbReference>
<dbReference type="Proteomes" id="UP000064967">
    <property type="component" value="Chromosome"/>
</dbReference>
<dbReference type="GO" id="GO:0004016">
    <property type="term" value="F:adenylate cyclase activity"/>
    <property type="evidence" value="ECO:0007669"/>
    <property type="project" value="UniProtKB-ARBA"/>
</dbReference>
<keyword evidence="6" id="KW-1185">Reference proteome</keyword>
<dbReference type="PROSITE" id="PS50125">
    <property type="entry name" value="GUANYLATE_CYCLASE_2"/>
    <property type="match status" value="1"/>
</dbReference>
<dbReference type="CDD" id="cd06225">
    <property type="entry name" value="HAMP"/>
    <property type="match status" value="1"/>
</dbReference>
<feature type="domain" description="Guanylate cyclase" evidence="3">
    <location>
        <begin position="406"/>
        <end position="540"/>
    </location>
</feature>
<dbReference type="STRING" id="1391654.AKJ09_01189"/>
<feature type="region of interest" description="Disordered" evidence="1">
    <location>
        <begin position="1"/>
        <end position="26"/>
    </location>
</feature>
<evidence type="ECO:0000256" key="1">
    <source>
        <dbReference type="SAM" id="MobiDB-lite"/>
    </source>
</evidence>
<dbReference type="InterPro" id="IPR003660">
    <property type="entry name" value="HAMP_dom"/>
</dbReference>
<evidence type="ECO:0000259" key="3">
    <source>
        <dbReference type="PROSITE" id="PS50125"/>
    </source>
</evidence>
<dbReference type="PROSITE" id="PS50885">
    <property type="entry name" value="HAMP"/>
    <property type="match status" value="1"/>
</dbReference>
<dbReference type="AlphaFoldDB" id="A0A0K1PLX4"/>
<dbReference type="SUPFAM" id="SSF158472">
    <property type="entry name" value="HAMP domain-like"/>
    <property type="match status" value="1"/>
</dbReference>
<dbReference type="GO" id="GO:0009190">
    <property type="term" value="P:cyclic nucleotide biosynthetic process"/>
    <property type="evidence" value="ECO:0007669"/>
    <property type="project" value="InterPro"/>
</dbReference>
<dbReference type="CDD" id="cd07302">
    <property type="entry name" value="CHD"/>
    <property type="match status" value="1"/>
</dbReference>
<keyword evidence="2" id="KW-1133">Transmembrane helix</keyword>
<keyword evidence="2" id="KW-0472">Membrane</keyword>
<dbReference type="RefSeq" id="WP_169927273.1">
    <property type="nucleotide sequence ID" value="NZ_CP012333.1"/>
</dbReference>
<feature type="transmembrane region" description="Helical" evidence="2">
    <location>
        <begin position="34"/>
        <end position="54"/>
    </location>
</feature>
<reference evidence="5 6" key="1">
    <citation type="submission" date="2015-08" db="EMBL/GenBank/DDBJ databases">
        <authorList>
            <person name="Babu N.S."/>
            <person name="Beckwith C.J."/>
            <person name="Beseler K.G."/>
            <person name="Brison A."/>
            <person name="Carone J.V."/>
            <person name="Caskin T.P."/>
            <person name="Diamond M."/>
            <person name="Durham M.E."/>
            <person name="Foxe J.M."/>
            <person name="Go M."/>
            <person name="Henderson B.A."/>
            <person name="Jones I.B."/>
            <person name="McGettigan J.A."/>
            <person name="Micheletti S.J."/>
            <person name="Nasrallah M.E."/>
            <person name="Ortiz D."/>
            <person name="Piller C.R."/>
            <person name="Privatt S.R."/>
            <person name="Schneider S.L."/>
            <person name="Sharp S."/>
            <person name="Smith T.C."/>
            <person name="Stanton J.D."/>
            <person name="Ullery H.E."/>
            <person name="Wilson R.J."/>
            <person name="Serrano M.G."/>
            <person name="Buck G."/>
            <person name="Lee V."/>
            <person name="Wang Y."/>
            <person name="Carvalho R."/>
            <person name="Voegtly L."/>
            <person name="Shi R."/>
            <person name="Duckworth R."/>
            <person name="Johnson A."/>
            <person name="Loviza R."/>
            <person name="Walstead R."/>
            <person name="Shah Z."/>
            <person name="Kiflezghi M."/>
            <person name="Wade K."/>
            <person name="Ball S.L."/>
            <person name="Bradley K.W."/>
            <person name="Asai D.J."/>
            <person name="Bowman C.A."/>
            <person name="Russell D.A."/>
            <person name="Pope W.H."/>
            <person name="Jacobs-Sera D."/>
            <person name="Hendrix R.W."/>
            <person name="Hatfull G.F."/>
        </authorList>
    </citation>
    <scope>NUCLEOTIDE SEQUENCE [LARGE SCALE GENOMIC DNA]</scope>
    <source>
        <strain evidence="5 6">DSM 27648</strain>
    </source>
</reference>
<sequence length="585" mass="62494">MIPSSAKLASTSSASSASSPAPSGPRRSSLAVKWTLSMLVVGVVPMLVLGLAVLRIQRESMSRVEKELEIAIVDEAASNVNALVDKASDLATRTSAILADEDRDVDARMRAIRAEASRTPEVVSVAFFDQDRHFVDAVVSRDSTEEVAPPAGNGVRVVPAVGGGAHVRFERPLDGGPGGFVVVTLGRGPLDGRLRDLSLARFGAPDRLYLVDERLHVVAGGAMAAKARPPIFDDAQWPAAAFASELLVTTEFVGDGIAKVGTVRTLPAARLAVVVERPADEAFAALTKSRRTFLWTLAVFAALAGLAGIVLARRTLGPVTLLVRLVERYSRRDFAARSEVRSRDELEALGGSLERMADELSASEDEIRRRAKVESDLSRFLPGEVARSVAEGTGSLALGGARKPVTVVFADVVAFTTFAERASPERAVAFLNELFTILSEIVFRHGGMVDKFIGDCIMAVFVPDEADDASDHVRRALFAAEDMHRFVESNAPRFQSEYEFDVRLGIGVATGEALVGNLGSEARMEYTAIGDVVNVAARLETLASAKQTLTTADVAEACPDLDFASLGKHCLRGRVAPVEVFEVKS</sequence>
<accession>A0A0K1PLX4</accession>
<feature type="domain" description="HAMP" evidence="4">
    <location>
        <begin position="313"/>
        <end position="365"/>
    </location>
</feature>
<dbReference type="Pfam" id="PF00211">
    <property type="entry name" value="Guanylate_cyc"/>
    <property type="match status" value="1"/>
</dbReference>
<gene>
    <name evidence="5" type="ORF">AKJ09_01189</name>
</gene>
<dbReference type="PANTHER" id="PTHR43081">
    <property type="entry name" value="ADENYLATE CYCLASE, TERMINAL-DIFFERENTIATION SPECIFIC-RELATED"/>
    <property type="match status" value="1"/>
</dbReference>
<name>A0A0K1PLX4_9BACT</name>
<dbReference type="SUPFAM" id="SSF55073">
    <property type="entry name" value="Nucleotide cyclase"/>
    <property type="match status" value="1"/>
</dbReference>
<organism evidence="5 6">
    <name type="scientific">Labilithrix luteola</name>
    <dbReference type="NCBI Taxonomy" id="1391654"/>
    <lineage>
        <taxon>Bacteria</taxon>
        <taxon>Pseudomonadati</taxon>
        <taxon>Myxococcota</taxon>
        <taxon>Polyangia</taxon>
        <taxon>Polyangiales</taxon>
        <taxon>Labilitrichaceae</taxon>
        <taxon>Labilithrix</taxon>
    </lineage>
</organism>
<dbReference type="SMART" id="SM00044">
    <property type="entry name" value="CYCc"/>
    <property type="match status" value="1"/>
</dbReference>